<dbReference type="Pfam" id="PF03130">
    <property type="entry name" value="HEAT_PBS"/>
    <property type="match status" value="2"/>
</dbReference>
<dbReference type="GO" id="GO:0016491">
    <property type="term" value="F:oxidoreductase activity"/>
    <property type="evidence" value="ECO:0007669"/>
    <property type="project" value="TreeGrafter"/>
</dbReference>
<dbReference type="InterPro" id="IPR004155">
    <property type="entry name" value="PBS_lyase_HEAT"/>
</dbReference>
<evidence type="ECO:0000313" key="2">
    <source>
        <dbReference type="EMBL" id="TQQ81974.1"/>
    </source>
</evidence>
<evidence type="ECO:0000256" key="1">
    <source>
        <dbReference type="SAM" id="MobiDB-lite"/>
    </source>
</evidence>
<dbReference type="OrthoDB" id="293146at2157"/>
<dbReference type="EMBL" id="SESI01000001">
    <property type="protein sequence ID" value="TQQ81974.1"/>
    <property type="molecule type" value="Genomic_DNA"/>
</dbReference>
<evidence type="ECO:0000313" key="3">
    <source>
        <dbReference type="Proteomes" id="UP000315385"/>
    </source>
</evidence>
<dbReference type="PANTHER" id="PTHR12697">
    <property type="entry name" value="PBS LYASE HEAT-LIKE PROTEIN"/>
    <property type="match status" value="1"/>
</dbReference>
<feature type="region of interest" description="Disordered" evidence="1">
    <location>
        <begin position="58"/>
        <end position="101"/>
    </location>
</feature>
<accession>A0A544QR96</accession>
<feature type="compositionally biased region" description="Basic and acidic residues" evidence="1">
    <location>
        <begin position="86"/>
        <end position="101"/>
    </location>
</feature>
<dbReference type="InterPro" id="IPR016024">
    <property type="entry name" value="ARM-type_fold"/>
</dbReference>
<reference evidence="2 3" key="1">
    <citation type="submission" date="2019-02" db="EMBL/GenBank/DDBJ databases">
        <title>Halonotius sp. a new haloqrchaeon isolated from saline water.</title>
        <authorList>
            <person name="Duran-Viseras A."/>
            <person name="Sanchez-Porro C."/>
            <person name="Ventosa A."/>
        </authorList>
    </citation>
    <scope>NUCLEOTIDE SEQUENCE [LARGE SCALE GENOMIC DNA]</scope>
    <source>
        <strain evidence="2 3">F9-27</strain>
    </source>
</reference>
<dbReference type="SMART" id="SM00567">
    <property type="entry name" value="EZ_HEAT"/>
    <property type="match status" value="4"/>
</dbReference>
<protein>
    <submittedName>
        <fullName evidence="2">HEAT repeat domain-containing protein</fullName>
    </submittedName>
</protein>
<proteinExistence type="predicted"/>
<comment type="caution">
    <text evidence="2">The sequence shown here is derived from an EMBL/GenBank/DDBJ whole genome shotgun (WGS) entry which is preliminary data.</text>
</comment>
<dbReference type="AlphaFoldDB" id="A0A544QR96"/>
<dbReference type="PANTHER" id="PTHR12697:SF5">
    <property type="entry name" value="DEOXYHYPUSINE HYDROXYLASE"/>
    <property type="match status" value="1"/>
</dbReference>
<feature type="compositionally biased region" description="Acidic residues" evidence="1">
    <location>
        <begin position="74"/>
        <end position="85"/>
    </location>
</feature>
<gene>
    <name evidence="2" type="ORF">EWF95_03280</name>
</gene>
<dbReference type="SUPFAM" id="SSF48371">
    <property type="entry name" value="ARM repeat"/>
    <property type="match status" value="1"/>
</dbReference>
<dbReference type="RefSeq" id="WP_142442626.1">
    <property type="nucleotide sequence ID" value="NZ_SESI01000001.1"/>
</dbReference>
<feature type="region of interest" description="Disordered" evidence="1">
    <location>
        <begin position="1"/>
        <end position="35"/>
    </location>
</feature>
<organism evidence="2 3">
    <name type="scientific">Halonotius roseus</name>
    <dbReference type="NCBI Taxonomy" id="2511997"/>
    <lineage>
        <taxon>Archaea</taxon>
        <taxon>Methanobacteriati</taxon>
        <taxon>Methanobacteriota</taxon>
        <taxon>Stenosarchaea group</taxon>
        <taxon>Halobacteria</taxon>
        <taxon>Halobacteriales</taxon>
        <taxon>Haloferacaceae</taxon>
        <taxon>Halonotius</taxon>
    </lineage>
</organism>
<name>A0A544QR96_9EURY</name>
<dbReference type="Proteomes" id="UP000315385">
    <property type="component" value="Unassembled WGS sequence"/>
</dbReference>
<dbReference type="InterPro" id="IPR011989">
    <property type="entry name" value="ARM-like"/>
</dbReference>
<dbReference type="Pfam" id="PF13646">
    <property type="entry name" value="HEAT_2"/>
    <property type="match status" value="1"/>
</dbReference>
<dbReference type="Gene3D" id="1.25.10.10">
    <property type="entry name" value="Leucine-rich Repeat Variant"/>
    <property type="match status" value="1"/>
</dbReference>
<sequence length="439" mass="46964">MSNGDDATDEADTASTDADDATDEASTELATTEDIEERLDAAAETLDDAATEAELDDVEATLDAIDDAIPPVPEADEDDEEEPEDPHEAARSQLAELRDDLEAARGPYATDVTDAIESATAAIDDGDWTEQGEGEVVDAVGAFVDAVSEQVDTDAGKPETIADTGDTLDALADAVSGADLDPDADDETIAALVDATDTLESDLEAAQEWADLSVRETLQSEGYYDVLGHTKDYPMEWAALKEHEKRGNTDMVLMALDSLDSDFMEEHCLDSLERMGPVAATDEAVETMLARAEKRDKPAIRILGKMGATEAVETLIEYVDADSDAPLQKVTFRALGELGDERAVQPLADKLLMDNDVVRPQAARALGLIGDTRAIKPLSETLKADDDANVRAQAAWALRQIGTKRALEAVVDHGSDETFVVQTELDKAREELDAAVPNA</sequence>
<keyword evidence="3" id="KW-1185">Reference proteome</keyword>